<gene>
    <name evidence="7" type="ORF">MUN53_09345</name>
</gene>
<keyword evidence="5 6" id="KW-0472">Membrane</keyword>
<evidence type="ECO:0000256" key="6">
    <source>
        <dbReference type="SAM" id="Phobius"/>
    </source>
</evidence>
<accession>A0ABT0C197</accession>
<evidence type="ECO:0000313" key="7">
    <source>
        <dbReference type="EMBL" id="MCJ2380813.1"/>
    </source>
</evidence>
<keyword evidence="3 6" id="KW-0812">Transmembrane</keyword>
<feature type="transmembrane region" description="Helical" evidence="6">
    <location>
        <begin position="27"/>
        <end position="45"/>
    </location>
</feature>
<comment type="caution">
    <text evidence="7">The sequence shown here is derived from an EMBL/GenBank/DDBJ whole genome shotgun (WGS) entry which is preliminary data.</text>
</comment>
<proteinExistence type="predicted"/>
<comment type="subcellular location">
    <subcellularLocation>
        <location evidence="1">Cell membrane</location>
        <topology evidence="1">Multi-pass membrane protein</topology>
    </subcellularLocation>
</comment>
<dbReference type="PANTHER" id="PTHR33931">
    <property type="entry name" value="HOLIN-LIKE PROTEIN CIDA-RELATED"/>
    <property type="match status" value="1"/>
</dbReference>
<evidence type="ECO:0000256" key="2">
    <source>
        <dbReference type="ARBA" id="ARBA00022475"/>
    </source>
</evidence>
<evidence type="ECO:0000256" key="4">
    <source>
        <dbReference type="ARBA" id="ARBA00022989"/>
    </source>
</evidence>
<feature type="transmembrane region" description="Helical" evidence="6">
    <location>
        <begin position="82"/>
        <end position="104"/>
    </location>
</feature>
<keyword evidence="8" id="KW-1185">Reference proteome</keyword>
<reference evidence="7 8" key="1">
    <citation type="submission" date="2022-03" db="EMBL/GenBank/DDBJ databases">
        <title>Parabacteroides sp. nov. isolated from swine feces.</title>
        <authorList>
            <person name="Bak J.E."/>
        </authorList>
    </citation>
    <scope>NUCLEOTIDE SEQUENCE [LARGE SCALE GENOMIC DNA]</scope>
    <source>
        <strain evidence="7 8">AGMB00274</strain>
    </source>
</reference>
<evidence type="ECO:0000256" key="1">
    <source>
        <dbReference type="ARBA" id="ARBA00004651"/>
    </source>
</evidence>
<protein>
    <submittedName>
        <fullName evidence="7">CidA/LrgA family protein</fullName>
    </submittedName>
</protein>
<dbReference type="Pfam" id="PF03788">
    <property type="entry name" value="LrgA"/>
    <property type="match status" value="1"/>
</dbReference>
<evidence type="ECO:0000313" key="8">
    <source>
        <dbReference type="Proteomes" id="UP001165444"/>
    </source>
</evidence>
<dbReference type="PANTHER" id="PTHR33931:SF2">
    <property type="entry name" value="HOLIN-LIKE PROTEIN CIDA"/>
    <property type="match status" value="1"/>
</dbReference>
<dbReference type="Proteomes" id="UP001165444">
    <property type="component" value="Unassembled WGS sequence"/>
</dbReference>
<dbReference type="EMBL" id="JAKZMM010000021">
    <property type="protein sequence ID" value="MCJ2380813.1"/>
    <property type="molecule type" value="Genomic_DNA"/>
</dbReference>
<feature type="transmembrane region" description="Helical" evidence="6">
    <location>
        <begin position="57"/>
        <end position="76"/>
    </location>
</feature>
<evidence type="ECO:0000256" key="5">
    <source>
        <dbReference type="ARBA" id="ARBA00023136"/>
    </source>
</evidence>
<name>A0ABT0C197_9BACT</name>
<dbReference type="InterPro" id="IPR005538">
    <property type="entry name" value="LrgA/CidA"/>
</dbReference>
<dbReference type="RefSeq" id="WP_243325047.1">
    <property type="nucleotide sequence ID" value="NZ_JAKZMM010000021.1"/>
</dbReference>
<evidence type="ECO:0000256" key="3">
    <source>
        <dbReference type="ARBA" id="ARBA00022692"/>
    </source>
</evidence>
<sequence>MLLQVFYILFFYFVGECISQCIHGFIPGSVIGMVLLFLALAFKVVKPCHVNKISKLLTDNMGLFFLPAGVGLMTSIGVISHYWAVILISCVISTILVIASVALVQQNFEKRKK</sequence>
<keyword evidence="2" id="KW-1003">Cell membrane</keyword>
<keyword evidence="4 6" id="KW-1133">Transmembrane helix</keyword>
<organism evidence="7 8">
    <name type="scientific">Parabacteroides faecalis</name>
    <dbReference type="NCBI Taxonomy" id="2924040"/>
    <lineage>
        <taxon>Bacteria</taxon>
        <taxon>Pseudomonadati</taxon>
        <taxon>Bacteroidota</taxon>
        <taxon>Bacteroidia</taxon>
        <taxon>Bacteroidales</taxon>
        <taxon>Tannerellaceae</taxon>
        <taxon>Parabacteroides</taxon>
    </lineage>
</organism>